<feature type="transmembrane region" description="Helical" evidence="1">
    <location>
        <begin position="34"/>
        <end position="53"/>
    </location>
</feature>
<feature type="transmembrane region" description="Helical" evidence="1">
    <location>
        <begin position="109"/>
        <end position="132"/>
    </location>
</feature>
<keyword evidence="1" id="KW-0812">Transmembrane</keyword>
<name>A0ABU9DWG0_9BACL</name>
<gene>
    <name evidence="2" type="ORF">WMW72_32275</name>
</gene>
<dbReference type="EMBL" id="JBBPCC010000032">
    <property type="protein sequence ID" value="MEK8132571.1"/>
    <property type="molecule type" value="Genomic_DNA"/>
</dbReference>
<comment type="caution">
    <text evidence="2">The sequence shown here is derived from an EMBL/GenBank/DDBJ whole genome shotgun (WGS) entry which is preliminary data.</text>
</comment>
<evidence type="ECO:0000313" key="3">
    <source>
        <dbReference type="Proteomes" id="UP001469365"/>
    </source>
</evidence>
<evidence type="ECO:0000256" key="1">
    <source>
        <dbReference type="SAM" id="Phobius"/>
    </source>
</evidence>
<evidence type="ECO:0000313" key="2">
    <source>
        <dbReference type="EMBL" id="MEK8132571.1"/>
    </source>
</evidence>
<keyword evidence="1" id="KW-0472">Membrane</keyword>
<dbReference type="RefSeq" id="WP_341419705.1">
    <property type="nucleotide sequence ID" value="NZ_JBBPCC010000032.1"/>
</dbReference>
<organism evidence="2 3">
    <name type="scientific">Paenibacillus filicis</name>
    <dbReference type="NCBI Taxonomy" id="669464"/>
    <lineage>
        <taxon>Bacteria</taxon>
        <taxon>Bacillati</taxon>
        <taxon>Bacillota</taxon>
        <taxon>Bacilli</taxon>
        <taxon>Bacillales</taxon>
        <taxon>Paenibacillaceae</taxon>
        <taxon>Paenibacillus</taxon>
    </lineage>
</organism>
<dbReference type="Proteomes" id="UP001469365">
    <property type="component" value="Unassembled WGS sequence"/>
</dbReference>
<feature type="transmembrane region" description="Helical" evidence="1">
    <location>
        <begin position="144"/>
        <end position="162"/>
    </location>
</feature>
<sequence length="261" mass="28069">MAWTGWSLLVVGILYVPSLPWYILGQVQEAEIRIWGLSAISGGALALTGRLAYMRSPEGVRRWLLLVGIVGMLVIGLAQVPALFSWLLYGGVFTGEWMPSERAGFVIGMGLHLWLTALAAGTIVSAIVALSGRLRKGLKLPGKQLAQFVALLLAIAGGWWGWELYQSSRWVAFTYPEHGAVDVPLNAQVNVVFSGTHSSMGMRIRYVEQPERVVPGMTGGGPSGMTFEPEGGFAPGSRVQVIVDAGRRSHTFEFTTASGAP</sequence>
<proteinExistence type="predicted"/>
<reference evidence="2 3" key="1">
    <citation type="submission" date="2024-04" db="EMBL/GenBank/DDBJ databases">
        <title>draft genome sequnece of Paenibacillus filicis.</title>
        <authorList>
            <person name="Kim D.-U."/>
        </authorList>
    </citation>
    <scope>NUCLEOTIDE SEQUENCE [LARGE SCALE GENOMIC DNA]</scope>
    <source>
        <strain evidence="2 3">KACC14197</strain>
    </source>
</reference>
<keyword evidence="1" id="KW-1133">Transmembrane helix</keyword>
<keyword evidence="3" id="KW-1185">Reference proteome</keyword>
<protein>
    <submittedName>
        <fullName evidence="2">Uncharacterized protein</fullName>
    </submittedName>
</protein>
<accession>A0ABU9DWG0</accession>
<feature type="transmembrane region" description="Helical" evidence="1">
    <location>
        <begin position="65"/>
        <end position="89"/>
    </location>
</feature>